<gene>
    <name evidence="3" type="ordered locus">MLP_18330</name>
</gene>
<dbReference type="HOGENOM" id="CLU_093450_0_2_11"/>
<evidence type="ECO:0000313" key="4">
    <source>
        <dbReference type="Proteomes" id="UP000007947"/>
    </source>
</evidence>
<proteinExistence type="predicted"/>
<sequence>MNETTAGTNRTQPDARDERPRPSVRFSARDLLNVAIFAVIYFVIVYAIAMLGIVSPLVMLVTLPLAAIAAGIPYLLFLTRVRHPGMVALFGTVLALLFLMTGQPWQSTLVTIGLSLVAEVVLRAGGYRSKWAAIWTYVVFSAWFVGPWIPFFLDQEEYLRGRGVEAMGEAYMQSFAQVVTVPAVLIMVAGTLVCGFLGALLGTALLRKHFQRAGLA</sequence>
<feature type="transmembrane region" description="Helical" evidence="2">
    <location>
        <begin position="181"/>
        <end position="206"/>
    </location>
</feature>
<dbReference type="RefSeq" id="WP_013862727.1">
    <property type="nucleotide sequence ID" value="NC_015635.1"/>
</dbReference>
<dbReference type="eggNOG" id="ENOG502ZBND">
    <property type="taxonomic scope" value="Bacteria"/>
</dbReference>
<feature type="transmembrane region" description="Helical" evidence="2">
    <location>
        <begin position="31"/>
        <end position="51"/>
    </location>
</feature>
<keyword evidence="2" id="KW-0472">Membrane</keyword>
<organism evidence="3 4">
    <name type="scientific">Microlunatus phosphovorus (strain ATCC 700054 / DSM 10555 / JCM 9379 / NBRC 101784 / NCIMB 13414 / VKM Ac-1990 / NM-1)</name>
    <dbReference type="NCBI Taxonomy" id="1032480"/>
    <lineage>
        <taxon>Bacteria</taxon>
        <taxon>Bacillati</taxon>
        <taxon>Actinomycetota</taxon>
        <taxon>Actinomycetes</taxon>
        <taxon>Propionibacteriales</taxon>
        <taxon>Propionibacteriaceae</taxon>
        <taxon>Microlunatus</taxon>
    </lineage>
</organism>
<keyword evidence="2" id="KW-0812">Transmembrane</keyword>
<evidence type="ECO:0000256" key="1">
    <source>
        <dbReference type="SAM" id="MobiDB-lite"/>
    </source>
</evidence>
<dbReference type="InterPro" id="IPR011733">
    <property type="entry name" value="CHP02185_IM"/>
</dbReference>
<feature type="transmembrane region" description="Helical" evidence="2">
    <location>
        <begin position="132"/>
        <end position="153"/>
    </location>
</feature>
<name>F5XSG6_MICPN</name>
<feature type="transmembrane region" description="Helical" evidence="2">
    <location>
        <begin position="57"/>
        <end position="78"/>
    </location>
</feature>
<dbReference type="EMBL" id="AP012204">
    <property type="protein sequence ID" value="BAK34847.1"/>
    <property type="molecule type" value="Genomic_DNA"/>
</dbReference>
<feature type="region of interest" description="Disordered" evidence="1">
    <location>
        <begin position="1"/>
        <end position="21"/>
    </location>
</feature>
<dbReference type="NCBIfam" id="TIGR02185">
    <property type="entry name" value="Trep_Strep"/>
    <property type="match status" value="1"/>
</dbReference>
<dbReference type="AlphaFoldDB" id="F5XSG6"/>
<keyword evidence="2" id="KW-1133">Transmembrane helix</keyword>
<evidence type="ECO:0000313" key="3">
    <source>
        <dbReference type="EMBL" id="BAK34847.1"/>
    </source>
</evidence>
<feature type="transmembrane region" description="Helical" evidence="2">
    <location>
        <begin position="85"/>
        <end position="102"/>
    </location>
</feature>
<dbReference type="STRING" id="1032480.MLP_18330"/>
<feature type="compositionally biased region" description="Polar residues" evidence="1">
    <location>
        <begin position="1"/>
        <end position="12"/>
    </location>
</feature>
<feature type="transmembrane region" description="Helical" evidence="2">
    <location>
        <begin position="108"/>
        <end position="125"/>
    </location>
</feature>
<dbReference type="OrthoDB" id="9781459at2"/>
<dbReference type="KEGG" id="mph:MLP_18330"/>
<dbReference type="Proteomes" id="UP000007947">
    <property type="component" value="Chromosome"/>
</dbReference>
<dbReference type="Pfam" id="PF09605">
    <property type="entry name" value="Trep_Strep"/>
    <property type="match status" value="1"/>
</dbReference>
<evidence type="ECO:0000256" key="2">
    <source>
        <dbReference type="SAM" id="Phobius"/>
    </source>
</evidence>
<keyword evidence="4" id="KW-1185">Reference proteome</keyword>
<reference evidence="3 4" key="1">
    <citation type="submission" date="2011-05" db="EMBL/GenBank/DDBJ databases">
        <title>Whole genome sequence of Microlunatus phosphovorus NM-1.</title>
        <authorList>
            <person name="Hosoyama A."/>
            <person name="Sasaki K."/>
            <person name="Harada T."/>
            <person name="Igarashi R."/>
            <person name="Kawakoshi A."/>
            <person name="Sasagawa M."/>
            <person name="Fukada J."/>
            <person name="Nakamura S."/>
            <person name="Katano Y."/>
            <person name="Hanada S."/>
            <person name="Kamagata Y."/>
            <person name="Nakamura N."/>
            <person name="Yamazaki S."/>
            <person name="Fujita N."/>
        </authorList>
    </citation>
    <scope>NUCLEOTIDE SEQUENCE [LARGE SCALE GENOMIC DNA]</scope>
    <source>
        <strain evidence="4">ATCC 700054 / DSM 10555 / JCM 9379 / NBRC 101784 / NCIMB 13414 / VKM Ac-1990 / NM-1</strain>
    </source>
</reference>
<accession>F5XSG6</accession>
<protein>
    <submittedName>
        <fullName evidence="3">Uncharacterized protein</fullName>
    </submittedName>
</protein>